<evidence type="ECO:0000256" key="1">
    <source>
        <dbReference type="SAM" id="Coils"/>
    </source>
</evidence>
<evidence type="ECO:0000313" key="4">
    <source>
        <dbReference type="Proteomes" id="UP000002572"/>
    </source>
</evidence>
<sequence length="511" mass="57238">MTTWTDGYVAEIGYLYGYYGELNPRRCQLAFLHSGLQPPQIYNACELGFGQGVSINLHGAASGIPWFGTDFNPAQVSFAQDLAAQSGAAVHLADDTFADYVRRDGLPLFDYIGLHGIWSWINESNRQVIVDFIRCKLKPGGIVYISYNSQPGWAAMIPWRELLTTHANRMGAPGLPIAARIDQAMGFARDLMAANPLYAQANPIVAKRFEDMGKQDRHYLAHEYFNRDWLPMSVMQLSAQLKEARLDYACSAHYLDHIDALNLTSEQQQLLSKIHDPIMKEMVRDFCMNQQFRRDYWSKGLRRLAPLEQAAALREHVVILTQHPQDISLKIKGALGEAVMNESVYGPILEYLGDWKPRSIQQIEQALASRNITLIQIVQAVLVLSGSGSLAACQDEKTIETAQVYTDRLNQHICDMARSRSEISFLASPVIGGGVPVNRIHQLFLLAVRLGHTEPQQWAQYAWQILGSQGQKLVKEGKTLESTEDNLAELSRNAQEFAEKRLPVLKALAVG</sequence>
<feature type="coiled-coil region" evidence="1">
    <location>
        <begin position="473"/>
        <end position="500"/>
    </location>
</feature>
<dbReference type="SUPFAM" id="SSF53335">
    <property type="entry name" value="S-adenosyl-L-methionine-dependent methyltransferases"/>
    <property type="match status" value="1"/>
</dbReference>
<protein>
    <submittedName>
        <fullName evidence="3">Methyltransferase regulatory domain, predicted</fullName>
    </submittedName>
</protein>
<keyword evidence="4" id="KW-1185">Reference proteome</keyword>
<gene>
    <name evidence="3" type="ordered locus">Selin_0233</name>
</gene>
<dbReference type="InParanoid" id="E6W651"/>
<name>E6W651_DESIS</name>
<dbReference type="STRING" id="653733.Selin_0233"/>
<dbReference type="OrthoDB" id="323463at2"/>
<keyword evidence="1" id="KW-0175">Coiled coil</keyword>
<dbReference type="KEGG" id="din:Selin_0233"/>
<dbReference type="HOGENOM" id="CLU_032787_1_0_0"/>
<dbReference type="GO" id="GO:0008168">
    <property type="term" value="F:methyltransferase activity"/>
    <property type="evidence" value="ECO:0007669"/>
    <property type="project" value="UniProtKB-KW"/>
</dbReference>
<dbReference type="EMBL" id="CP002432">
    <property type="protein sequence ID" value="ADU64990.1"/>
    <property type="molecule type" value="Genomic_DNA"/>
</dbReference>
<dbReference type="InterPro" id="IPR029063">
    <property type="entry name" value="SAM-dependent_MTases_sf"/>
</dbReference>
<feature type="domain" description="Methyltransferase regulatory" evidence="2">
    <location>
        <begin position="216"/>
        <end position="298"/>
    </location>
</feature>
<dbReference type="eggNOG" id="COG0500">
    <property type="taxonomic scope" value="Bacteria"/>
</dbReference>
<reference evidence="3 4" key="1">
    <citation type="submission" date="2010-12" db="EMBL/GenBank/DDBJ databases">
        <title>Complete sequence of Desulfurispirillum indicum S5.</title>
        <authorList>
            <consortium name="US DOE Joint Genome Institute"/>
            <person name="Lucas S."/>
            <person name="Copeland A."/>
            <person name="Lapidus A."/>
            <person name="Cheng J.-F."/>
            <person name="Goodwin L."/>
            <person name="Pitluck S."/>
            <person name="Chertkov O."/>
            <person name="Held B."/>
            <person name="Detter J.C."/>
            <person name="Han C."/>
            <person name="Tapia R."/>
            <person name="Land M."/>
            <person name="Hauser L."/>
            <person name="Kyrpides N."/>
            <person name="Ivanova N."/>
            <person name="Mikhailova N."/>
            <person name="Haggblom M."/>
            <person name="Rauschenbach I."/>
            <person name="Bini E."/>
            <person name="Woyke T."/>
        </authorList>
    </citation>
    <scope>NUCLEOTIDE SEQUENCE [LARGE SCALE GENOMIC DNA]</scope>
    <source>
        <strain evidence="4">ATCC BAA-1389 / DSM 22839 / S5</strain>
    </source>
</reference>
<dbReference type="GO" id="GO:0032259">
    <property type="term" value="P:methylation"/>
    <property type="evidence" value="ECO:0007669"/>
    <property type="project" value="UniProtKB-KW"/>
</dbReference>
<accession>E6W651</accession>
<dbReference type="RefSeq" id="WP_013504879.1">
    <property type="nucleotide sequence ID" value="NC_014836.1"/>
</dbReference>
<keyword evidence="3" id="KW-0489">Methyltransferase</keyword>
<evidence type="ECO:0000259" key="2">
    <source>
        <dbReference type="Pfam" id="PF10119"/>
    </source>
</evidence>
<dbReference type="Gene3D" id="3.40.50.150">
    <property type="entry name" value="Vaccinia Virus protein VP39"/>
    <property type="match status" value="1"/>
</dbReference>
<dbReference type="Pfam" id="PF10119">
    <property type="entry name" value="MethyTransf_Reg"/>
    <property type="match status" value="1"/>
</dbReference>
<dbReference type="InterPro" id="IPR018773">
    <property type="entry name" value="MeTrfase_reg_dom_prd"/>
</dbReference>
<organism evidence="3 4">
    <name type="scientific">Desulfurispirillum indicum (strain ATCC BAA-1389 / DSM 22839 / S5)</name>
    <dbReference type="NCBI Taxonomy" id="653733"/>
    <lineage>
        <taxon>Bacteria</taxon>
        <taxon>Pseudomonadati</taxon>
        <taxon>Chrysiogenota</taxon>
        <taxon>Chrysiogenia</taxon>
        <taxon>Chrysiogenales</taxon>
        <taxon>Chrysiogenaceae</taxon>
        <taxon>Desulfurispirillum</taxon>
    </lineage>
</organism>
<dbReference type="AlphaFoldDB" id="E6W651"/>
<dbReference type="Proteomes" id="UP000002572">
    <property type="component" value="Chromosome"/>
</dbReference>
<proteinExistence type="predicted"/>
<evidence type="ECO:0000313" key="3">
    <source>
        <dbReference type="EMBL" id="ADU64990.1"/>
    </source>
</evidence>
<keyword evidence="3" id="KW-0808">Transferase</keyword>